<evidence type="ECO:0000256" key="1">
    <source>
        <dbReference type="ARBA" id="ARBA00004370"/>
    </source>
</evidence>
<keyword evidence="10" id="KW-0732">Signal</keyword>
<evidence type="ECO:0000259" key="11">
    <source>
        <dbReference type="PROSITE" id="PS51007"/>
    </source>
</evidence>
<protein>
    <submittedName>
        <fullName evidence="12">Cytochrome c1</fullName>
    </submittedName>
</protein>
<evidence type="ECO:0000256" key="9">
    <source>
        <dbReference type="SAM" id="Phobius"/>
    </source>
</evidence>
<feature type="binding site" description="covalent" evidence="8">
    <location>
        <position position="54"/>
    </location>
    <ligand>
        <name>heme c</name>
        <dbReference type="ChEBI" id="CHEBI:61717"/>
    </ligand>
</feature>
<dbReference type="PRINTS" id="PR00603">
    <property type="entry name" value="CYTOCHROMEC1"/>
</dbReference>
<evidence type="ECO:0000256" key="2">
    <source>
        <dbReference type="ARBA" id="ARBA00022617"/>
    </source>
</evidence>
<dbReference type="Pfam" id="PF02167">
    <property type="entry name" value="Cytochrom_C1"/>
    <property type="match status" value="2"/>
</dbReference>
<dbReference type="Gene3D" id="1.10.760.10">
    <property type="entry name" value="Cytochrome c-like domain"/>
    <property type="match status" value="1"/>
</dbReference>
<dbReference type="RefSeq" id="WP_127697254.1">
    <property type="nucleotide sequence ID" value="NZ_SACS01000001.1"/>
</dbReference>
<keyword evidence="4 8" id="KW-0479">Metal-binding</keyword>
<dbReference type="GO" id="GO:0009055">
    <property type="term" value="F:electron transfer activity"/>
    <property type="evidence" value="ECO:0007669"/>
    <property type="project" value="InterPro"/>
</dbReference>
<gene>
    <name evidence="12" type="ORF">EOE67_01340</name>
</gene>
<feature type="binding site" description="covalent" evidence="8">
    <location>
        <position position="51"/>
    </location>
    <ligand>
        <name>heme c</name>
        <dbReference type="ChEBI" id="CHEBI:61717"/>
    </ligand>
</feature>
<dbReference type="GO" id="GO:0046872">
    <property type="term" value="F:metal ion binding"/>
    <property type="evidence" value="ECO:0007669"/>
    <property type="project" value="UniProtKB-KW"/>
</dbReference>
<evidence type="ECO:0000313" key="13">
    <source>
        <dbReference type="Proteomes" id="UP000283077"/>
    </source>
</evidence>
<evidence type="ECO:0000256" key="3">
    <source>
        <dbReference type="ARBA" id="ARBA00022692"/>
    </source>
</evidence>
<evidence type="ECO:0000256" key="4">
    <source>
        <dbReference type="ARBA" id="ARBA00022723"/>
    </source>
</evidence>
<keyword evidence="13" id="KW-1185">Reference proteome</keyword>
<comment type="caution">
    <text evidence="12">The sequence shown here is derived from an EMBL/GenBank/DDBJ whole genome shotgun (WGS) entry which is preliminary data.</text>
</comment>
<name>A0A437R512_9GAMM</name>
<dbReference type="PROSITE" id="PS51007">
    <property type="entry name" value="CYTC"/>
    <property type="match status" value="1"/>
</dbReference>
<dbReference type="AlphaFoldDB" id="A0A437R512"/>
<feature type="binding site" description="covalent" evidence="8">
    <location>
        <position position="55"/>
    </location>
    <ligand>
        <name>heme c</name>
        <dbReference type="ChEBI" id="CHEBI:61717"/>
    </ligand>
</feature>
<feature type="signal peptide" evidence="10">
    <location>
        <begin position="1"/>
        <end position="19"/>
    </location>
</feature>
<evidence type="ECO:0000256" key="5">
    <source>
        <dbReference type="ARBA" id="ARBA00022989"/>
    </source>
</evidence>
<feature type="transmembrane region" description="Helical" evidence="9">
    <location>
        <begin position="219"/>
        <end position="237"/>
    </location>
</feature>
<dbReference type="InterPro" id="IPR036909">
    <property type="entry name" value="Cyt_c-like_dom_sf"/>
</dbReference>
<organism evidence="12 13">
    <name type="scientific">Rheinheimera riviphila</name>
    <dbReference type="NCBI Taxonomy" id="1834037"/>
    <lineage>
        <taxon>Bacteria</taxon>
        <taxon>Pseudomonadati</taxon>
        <taxon>Pseudomonadota</taxon>
        <taxon>Gammaproteobacteria</taxon>
        <taxon>Chromatiales</taxon>
        <taxon>Chromatiaceae</taxon>
        <taxon>Rheinheimera</taxon>
    </lineage>
</organism>
<keyword evidence="2 8" id="KW-0349">Heme</keyword>
<feature type="chain" id="PRO_5019307583" evidence="10">
    <location>
        <begin position="20"/>
        <end position="246"/>
    </location>
</feature>
<keyword evidence="3 9" id="KW-0812">Transmembrane</keyword>
<keyword evidence="5 9" id="KW-1133">Transmembrane helix</keyword>
<evidence type="ECO:0000256" key="10">
    <source>
        <dbReference type="SAM" id="SignalP"/>
    </source>
</evidence>
<dbReference type="OrthoDB" id="9798864at2"/>
<evidence type="ECO:0000256" key="6">
    <source>
        <dbReference type="ARBA" id="ARBA00023004"/>
    </source>
</evidence>
<dbReference type="GO" id="GO:0016020">
    <property type="term" value="C:membrane"/>
    <property type="evidence" value="ECO:0007669"/>
    <property type="project" value="UniProtKB-SubCell"/>
</dbReference>
<comment type="cofactor">
    <cofactor evidence="8">
        <name>heme c</name>
        <dbReference type="ChEBI" id="CHEBI:61717"/>
    </cofactor>
    <text evidence="8">Binds 1 heme c group covalently per subunit.</text>
</comment>
<keyword evidence="6 8" id="KW-0408">Iron</keyword>
<dbReference type="PANTHER" id="PTHR10266:SF3">
    <property type="entry name" value="CYTOCHROME C1, HEME PROTEIN, MITOCHONDRIAL"/>
    <property type="match status" value="1"/>
</dbReference>
<evidence type="ECO:0000313" key="12">
    <source>
        <dbReference type="EMBL" id="RVU41870.1"/>
    </source>
</evidence>
<dbReference type="InterPro" id="IPR009056">
    <property type="entry name" value="Cyt_c-like_dom"/>
</dbReference>
<dbReference type="PANTHER" id="PTHR10266">
    <property type="entry name" value="CYTOCHROME C1"/>
    <property type="match status" value="1"/>
</dbReference>
<sequence>MLKQLLAAVALVASSAALAASGHVVHLDKAPIDLTDKESLQRGARMYQNYCLGCHQMEYQRYSRTFRDLGIPDEVGMEQLAFTAKKVGDHIKNAAPKTDLARWFGAAPPDLSNVARVRGPDWLYTYLRSFYVDPSRPFGVNNEVFPLVGMPHVLQELQGVPSKQHETRLVDGESKEVYVGIVTDGTGELSTEEYDRAVADLVNYLEYTGEPSKLESRSLGIKVMIFLLIFFVLAFLLKKEYWKDVH</sequence>
<dbReference type="SUPFAM" id="SSF46626">
    <property type="entry name" value="Cytochrome c"/>
    <property type="match status" value="1"/>
</dbReference>
<dbReference type="GO" id="GO:0020037">
    <property type="term" value="F:heme binding"/>
    <property type="evidence" value="ECO:0007669"/>
    <property type="project" value="InterPro"/>
</dbReference>
<dbReference type="InterPro" id="IPR002326">
    <property type="entry name" value="Cyt_c1"/>
</dbReference>
<reference evidence="12 13" key="1">
    <citation type="submission" date="2019-01" db="EMBL/GenBank/DDBJ databases">
        <authorList>
            <person name="Chen W.-M."/>
        </authorList>
    </citation>
    <scope>NUCLEOTIDE SEQUENCE [LARGE SCALE GENOMIC DNA]</scope>
    <source>
        <strain evidence="12 13">KYPC3</strain>
    </source>
</reference>
<proteinExistence type="predicted"/>
<feature type="domain" description="Cytochrome c" evidence="11">
    <location>
        <begin position="38"/>
        <end position="209"/>
    </location>
</feature>
<accession>A0A437R512</accession>
<evidence type="ECO:0000256" key="7">
    <source>
        <dbReference type="ARBA" id="ARBA00023136"/>
    </source>
</evidence>
<dbReference type="Gene3D" id="1.20.5.100">
    <property type="entry name" value="Cytochrome c1, transmembrane anchor, C-terminal"/>
    <property type="match status" value="1"/>
</dbReference>
<evidence type="ECO:0000256" key="8">
    <source>
        <dbReference type="PIRSR" id="PIRSR602326-1"/>
    </source>
</evidence>
<dbReference type="EMBL" id="SACS01000001">
    <property type="protein sequence ID" value="RVU41870.1"/>
    <property type="molecule type" value="Genomic_DNA"/>
</dbReference>
<dbReference type="Proteomes" id="UP000283077">
    <property type="component" value="Unassembled WGS sequence"/>
</dbReference>
<comment type="subcellular location">
    <subcellularLocation>
        <location evidence="1">Membrane</location>
    </subcellularLocation>
</comment>
<keyword evidence="7 9" id="KW-0472">Membrane</keyword>